<dbReference type="InterPro" id="IPR011989">
    <property type="entry name" value="ARM-like"/>
</dbReference>
<dbReference type="Gene3D" id="3.30.40.10">
    <property type="entry name" value="Zinc/RING finger domain, C3HC4 (zinc finger)"/>
    <property type="match status" value="1"/>
</dbReference>
<dbReference type="Pfam" id="PF25598">
    <property type="entry name" value="ARM_PUB"/>
    <property type="match status" value="1"/>
</dbReference>
<dbReference type="InterPro" id="IPR016024">
    <property type="entry name" value="ARM-type_fold"/>
</dbReference>
<evidence type="ECO:0000256" key="2">
    <source>
        <dbReference type="ARBA" id="ARBA00004906"/>
    </source>
</evidence>
<keyword evidence="5" id="KW-0833">Ubl conjugation pathway</keyword>
<reference evidence="7 8" key="1">
    <citation type="journal article" date="2023" name="G3 (Bethesda)">
        <title>A haplotype-resolved chromosome-scale genome for Quercus rubra L. provides insights into the genetics of adaptive traits for red oak species.</title>
        <authorList>
            <person name="Kapoor B."/>
            <person name="Jenkins J."/>
            <person name="Schmutz J."/>
            <person name="Zhebentyayeva T."/>
            <person name="Kuelheim C."/>
            <person name="Coggeshall M."/>
            <person name="Heim C."/>
            <person name="Lasky J.R."/>
            <person name="Leites L."/>
            <person name="Islam-Faridi N."/>
            <person name="Romero-Severson J."/>
            <person name="DeLeo V.L."/>
            <person name="Lucas S.M."/>
            <person name="Lazic D."/>
            <person name="Gailing O."/>
            <person name="Carlson J."/>
            <person name="Staton M."/>
        </authorList>
    </citation>
    <scope>NUCLEOTIDE SEQUENCE [LARGE SCALE GENOMIC DNA]</scope>
    <source>
        <strain evidence="7">Pseudo-F2</strain>
    </source>
</reference>
<evidence type="ECO:0000259" key="6">
    <source>
        <dbReference type="PROSITE" id="PS51698"/>
    </source>
</evidence>
<dbReference type="InterPro" id="IPR003613">
    <property type="entry name" value="Ubox_domain"/>
</dbReference>
<dbReference type="SMART" id="SM00504">
    <property type="entry name" value="Ubox"/>
    <property type="match status" value="1"/>
</dbReference>
<feature type="domain" description="U-box" evidence="6">
    <location>
        <begin position="244"/>
        <end position="318"/>
    </location>
</feature>
<evidence type="ECO:0000313" key="7">
    <source>
        <dbReference type="EMBL" id="KAK4599789.1"/>
    </source>
</evidence>
<keyword evidence="4" id="KW-0808">Transferase</keyword>
<comment type="catalytic activity">
    <reaction evidence="1">
        <text>S-ubiquitinyl-[E2 ubiquitin-conjugating enzyme]-L-cysteine + [acceptor protein]-L-lysine = [E2 ubiquitin-conjugating enzyme]-L-cysteine + N(6)-ubiquitinyl-[acceptor protein]-L-lysine.</text>
        <dbReference type="EC" id="2.3.2.27"/>
    </reaction>
</comment>
<dbReference type="CDD" id="cd16664">
    <property type="entry name" value="RING-Ubox_PUB"/>
    <property type="match status" value="1"/>
</dbReference>
<dbReference type="Proteomes" id="UP001324115">
    <property type="component" value="Unassembled WGS sequence"/>
</dbReference>
<organism evidence="7 8">
    <name type="scientific">Quercus rubra</name>
    <name type="common">Northern red oak</name>
    <name type="synonym">Quercus borealis</name>
    <dbReference type="NCBI Taxonomy" id="3512"/>
    <lineage>
        <taxon>Eukaryota</taxon>
        <taxon>Viridiplantae</taxon>
        <taxon>Streptophyta</taxon>
        <taxon>Embryophyta</taxon>
        <taxon>Tracheophyta</taxon>
        <taxon>Spermatophyta</taxon>
        <taxon>Magnoliopsida</taxon>
        <taxon>eudicotyledons</taxon>
        <taxon>Gunneridae</taxon>
        <taxon>Pentapetalae</taxon>
        <taxon>rosids</taxon>
        <taxon>fabids</taxon>
        <taxon>Fagales</taxon>
        <taxon>Fagaceae</taxon>
        <taxon>Quercus</taxon>
    </lineage>
</organism>
<dbReference type="Gene3D" id="1.25.10.10">
    <property type="entry name" value="Leucine-rich Repeat Variant"/>
    <property type="match status" value="1"/>
</dbReference>
<dbReference type="AlphaFoldDB" id="A0AAN7G1D6"/>
<dbReference type="SUPFAM" id="SSF48371">
    <property type="entry name" value="ARM repeat"/>
    <property type="match status" value="1"/>
</dbReference>
<proteinExistence type="predicted"/>
<accession>A0AAN7G1D6</accession>
<evidence type="ECO:0000256" key="4">
    <source>
        <dbReference type="ARBA" id="ARBA00022679"/>
    </source>
</evidence>
<evidence type="ECO:0000256" key="5">
    <source>
        <dbReference type="ARBA" id="ARBA00022786"/>
    </source>
</evidence>
<dbReference type="GO" id="GO:0016567">
    <property type="term" value="P:protein ubiquitination"/>
    <property type="evidence" value="ECO:0007669"/>
    <property type="project" value="InterPro"/>
</dbReference>
<dbReference type="SUPFAM" id="SSF57850">
    <property type="entry name" value="RING/U-box"/>
    <property type="match status" value="1"/>
</dbReference>
<evidence type="ECO:0000256" key="3">
    <source>
        <dbReference type="ARBA" id="ARBA00012483"/>
    </source>
</evidence>
<dbReference type="PANTHER" id="PTHR23315">
    <property type="entry name" value="U BOX DOMAIN-CONTAINING"/>
    <property type="match status" value="1"/>
</dbReference>
<dbReference type="PANTHER" id="PTHR23315:SF239">
    <property type="entry name" value="RING-TYPE E3 UBIQUITIN TRANSFERASE"/>
    <property type="match status" value="1"/>
</dbReference>
<sequence length="727" mass="81964">MMGKNGAEIMDPYGCNIKVHCLMCLELKKFVDRISKILPDIESARPRCTSGIKALCSLHAAMEKAKLFFQYCSESSRLYLAFATGKIILRCEKIQRSLELCLSQIQKMVPTLLAAKISGIVHDLRDAKFPIDSAAEEAGKVVRELILKEIPTSDCINDLELEPIQLAALRLNITTPSALSKERMSIQRLLGKVPDHMVQKRCILKYFFHLLKKYGEKIGQNLNDSTLVRHDESSYQSFDFGTPEPPEEFKCPISMRLMYEPIIIASGKTFERFWIEKWFNEGNETCPITHMKLDHLSLTPNVAMKALISKWSSEHGITIPDPSLEPHLDSFESIKSSHSSSIVSIGSSLKDLHLQVSSVSLSSLGSSHDSEITEEKCDDCFSYRLTQMNAEPQRPHQSVDCYGKILDFLSTLAAVSWGSQCRTVENVINQLQDKNGTCHSTNCNGCIKPLIKFLKDALQLRDIKAQRDAAKLLLAILSENRSKMQSFDEDEIYVLASYLESEITGEALAIIEILSCQSNYQSMMVASGVLPSILKLLDTQYREFHSIVMKILYNLSRNADVGYHIVYLDYIPKLVPFLGDHNQARFCIKIIRNLCDIEEVRIALAETSSCISAFAKVLETGTEEEQEHAVDVLLSLCHERVEFCQLVMKENIMQLLFNLSENKNSKGKGIATKLLQFLEHIRTDVSECSTSTKAGLGLETSRDSGKHCKEKKTRFKAFRYFGNKMSV</sequence>
<dbReference type="InterPro" id="IPR058678">
    <property type="entry name" value="ARM_PUB"/>
</dbReference>
<dbReference type="Pfam" id="PF04564">
    <property type="entry name" value="U-box"/>
    <property type="match status" value="1"/>
</dbReference>
<protein>
    <recommendedName>
        <fullName evidence="3">RING-type E3 ubiquitin transferase</fullName>
        <ecNumber evidence="3">2.3.2.27</ecNumber>
    </recommendedName>
</protein>
<evidence type="ECO:0000313" key="8">
    <source>
        <dbReference type="Proteomes" id="UP001324115"/>
    </source>
</evidence>
<comment type="caution">
    <text evidence="7">The sequence shown here is derived from an EMBL/GenBank/DDBJ whole genome shotgun (WGS) entry which is preliminary data.</text>
</comment>
<dbReference type="EMBL" id="JAXUIC010000002">
    <property type="protein sequence ID" value="KAK4599789.1"/>
    <property type="molecule type" value="Genomic_DNA"/>
</dbReference>
<gene>
    <name evidence="7" type="ORF">RGQ29_009720</name>
</gene>
<dbReference type="InterPro" id="IPR045210">
    <property type="entry name" value="RING-Ubox_PUB"/>
</dbReference>
<comment type="pathway">
    <text evidence="2">Protein modification; protein ubiquitination.</text>
</comment>
<name>A0AAN7G1D6_QUERU</name>
<keyword evidence="8" id="KW-1185">Reference proteome</keyword>
<dbReference type="PROSITE" id="PS51698">
    <property type="entry name" value="U_BOX"/>
    <property type="match status" value="1"/>
</dbReference>
<dbReference type="EC" id="2.3.2.27" evidence="3"/>
<dbReference type="InterPro" id="IPR013083">
    <property type="entry name" value="Znf_RING/FYVE/PHD"/>
</dbReference>
<dbReference type="GO" id="GO:0061630">
    <property type="term" value="F:ubiquitin protein ligase activity"/>
    <property type="evidence" value="ECO:0007669"/>
    <property type="project" value="UniProtKB-EC"/>
</dbReference>
<evidence type="ECO:0000256" key="1">
    <source>
        <dbReference type="ARBA" id="ARBA00000900"/>
    </source>
</evidence>